<keyword evidence="2" id="KW-1185">Reference proteome</keyword>
<organism evidence="1 2">
    <name type="scientific">Sphingomonas humi</name>
    <dbReference type="NCBI Taxonomy" id="335630"/>
    <lineage>
        <taxon>Bacteria</taxon>
        <taxon>Pseudomonadati</taxon>
        <taxon>Pseudomonadota</taxon>
        <taxon>Alphaproteobacteria</taxon>
        <taxon>Sphingomonadales</taxon>
        <taxon>Sphingomonadaceae</taxon>
        <taxon>Sphingomonas</taxon>
    </lineage>
</organism>
<gene>
    <name evidence="1" type="ORF">GCM10022211_04390</name>
</gene>
<dbReference type="NCBIfam" id="TIGR02246">
    <property type="entry name" value="SgcJ/EcaC family oxidoreductase"/>
    <property type="match status" value="1"/>
</dbReference>
<evidence type="ECO:0000313" key="1">
    <source>
        <dbReference type="EMBL" id="GAA3997933.1"/>
    </source>
</evidence>
<dbReference type="Gene3D" id="3.10.450.50">
    <property type="match status" value="1"/>
</dbReference>
<dbReference type="InterPro" id="IPR032710">
    <property type="entry name" value="NTF2-like_dom_sf"/>
</dbReference>
<evidence type="ECO:0008006" key="3">
    <source>
        <dbReference type="Google" id="ProtNLM"/>
    </source>
</evidence>
<name>A0ABP7RJI0_9SPHN</name>
<protein>
    <recommendedName>
        <fullName evidence="3">DUF4440 domain-containing protein</fullName>
    </recommendedName>
</protein>
<dbReference type="SUPFAM" id="SSF54427">
    <property type="entry name" value="NTF2-like"/>
    <property type="match status" value="1"/>
</dbReference>
<sequence>MLGRTDAEAICAALEAAWNAGDGAAFAANFAEDADFVNVLGHHARGRAEIAVGHQGIFEGVYKGSRNRLQVEDLRSLGGSLSLMHVAAALEVPEGPMAGTHRALMSVVVDDAGTAPRIVALHNTFVRDMPGGRPN</sequence>
<dbReference type="InterPro" id="IPR011944">
    <property type="entry name" value="Steroid_delta5-4_isomerase"/>
</dbReference>
<accession>A0ABP7RJI0</accession>
<dbReference type="Proteomes" id="UP001501310">
    <property type="component" value="Unassembled WGS sequence"/>
</dbReference>
<dbReference type="RefSeq" id="WP_344708527.1">
    <property type="nucleotide sequence ID" value="NZ_BAAAZD010000001.1"/>
</dbReference>
<proteinExistence type="predicted"/>
<evidence type="ECO:0000313" key="2">
    <source>
        <dbReference type="Proteomes" id="UP001501310"/>
    </source>
</evidence>
<dbReference type="EMBL" id="BAAAZD010000001">
    <property type="protein sequence ID" value="GAA3997933.1"/>
    <property type="molecule type" value="Genomic_DNA"/>
</dbReference>
<comment type="caution">
    <text evidence="1">The sequence shown here is derived from an EMBL/GenBank/DDBJ whole genome shotgun (WGS) entry which is preliminary data.</text>
</comment>
<reference evidence="2" key="1">
    <citation type="journal article" date="2019" name="Int. J. Syst. Evol. Microbiol.">
        <title>The Global Catalogue of Microorganisms (GCM) 10K type strain sequencing project: providing services to taxonomists for standard genome sequencing and annotation.</title>
        <authorList>
            <consortium name="The Broad Institute Genomics Platform"/>
            <consortium name="The Broad Institute Genome Sequencing Center for Infectious Disease"/>
            <person name="Wu L."/>
            <person name="Ma J."/>
        </authorList>
    </citation>
    <scope>NUCLEOTIDE SEQUENCE [LARGE SCALE GENOMIC DNA]</scope>
    <source>
        <strain evidence="2">JCM 16603</strain>
    </source>
</reference>